<evidence type="ECO:0000313" key="3">
    <source>
        <dbReference type="EMBL" id="TDM01181.1"/>
    </source>
</evidence>
<organism evidence="3 4">
    <name type="scientific">Macrococcus hajekii</name>
    <dbReference type="NCBI Taxonomy" id="198482"/>
    <lineage>
        <taxon>Bacteria</taxon>
        <taxon>Bacillati</taxon>
        <taxon>Bacillota</taxon>
        <taxon>Bacilli</taxon>
        <taxon>Bacillales</taxon>
        <taxon>Staphylococcaceae</taxon>
        <taxon>Macrococcus</taxon>
    </lineage>
</organism>
<dbReference type="RefSeq" id="WP_133430519.1">
    <property type="nucleotide sequence ID" value="NZ_BMCC01000005.1"/>
</dbReference>
<dbReference type="SUPFAM" id="SSF55811">
    <property type="entry name" value="Nudix"/>
    <property type="match status" value="1"/>
</dbReference>
<evidence type="ECO:0000259" key="2">
    <source>
        <dbReference type="PROSITE" id="PS51462"/>
    </source>
</evidence>
<dbReference type="GO" id="GO:0006753">
    <property type="term" value="P:nucleoside phosphate metabolic process"/>
    <property type="evidence" value="ECO:0007669"/>
    <property type="project" value="TreeGrafter"/>
</dbReference>
<feature type="domain" description="Nudix hydrolase" evidence="2">
    <location>
        <begin position="33"/>
        <end position="160"/>
    </location>
</feature>
<sequence>MKKHIDQHDYNIFKINTIQMSLNDKVGQFYQIVPPDWVNIIAFHKGQLIMERQFRIGVEEQVLELPAGIIEKNEDIVQAAERELLEETGYSGRGQLIGTLIPNPAIQTNRCHTVLIPETCDTGQSSPDTFETIETLLMTEEQVKKAIRSGEIQNALHLASLYQYQLYY</sequence>
<gene>
    <name evidence="3" type="ORF">ERX37_09880</name>
</gene>
<comment type="caution">
    <text evidence="3">The sequence shown here is derived from an EMBL/GenBank/DDBJ whole genome shotgun (WGS) entry which is preliminary data.</text>
</comment>
<name>A0A4R6BI34_9STAP</name>
<dbReference type="Gene3D" id="3.90.79.10">
    <property type="entry name" value="Nucleoside Triphosphate Pyrophosphohydrolase"/>
    <property type="match status" value="1"/>
</dbReference>
<dbReference type="InterPro" id="IPR015797">
    <property type="entry name" value="NUDIX_hydrolase-like_dom_sf"/>
</dbReference>
<evidence type="ECO:0000256" key="1">
    <source>
        <dbReference type="ARBA" id="ARBA00022801"/>
    </source>
</evidence>
<dbReference type="GO" id="GO:0019693">
    <property type="term" value="P:ribose phosphate metabolic process"/>
    <property type="evidence" value="ECO:0007669"/>
    <property type="project" value="TreeGrafter"/>
</dbReference>
<protein>
    <submittedName>
        <fullName evidence="3">NUDIX hydrolase</fullName>
    </submittedName>
</protein>
<proteinExistence type="predicted"/>
<dbReference type="PANTHER" id="PTHR11839">
    <property type="entry name" value="UDP/ADP-SUGAR PYROPHOSPHATASE"/>
    <property type="match status" value="1"/>
</dbReference>
<dbReference type="PROSITE" id="PS51462">
    <property type="entry name" value="NUDIX"/>
    <property type="match status" value="1"/>
</dbReference>
<dbReference type="EMBL" id="SCWE01000005">
    <property type="protein sequence ID" value="TDM01181.1"/>
    <property type="molecule type" value="Genomic_DNA"/>
</dbReference>
<dbReference type="PANTHER" id="PTHR11839:SF1">
    <property type="entry name" value="ADP-SUGAR PYROPHOSPHATASE"/>
    <property type="match status" value="1"/>
</dbReference>
<dbReference type="CDD" id="cd03424">
    <property type="entry name" value="NUDIX_ADPRase_Nudt5_UGPPase_Nudt14"/>
    <property type="match status" value="1"/>
</dbReference>
<keyword evidence="4" id="KW-1185">Reference proteome</keyword>
<keyword evidence="1 3" id="KW-0378">Hydrolase</keyword>
<evidence type="ECO:0000313" key="4">
    <source>
        <dbReference type="Proteomes" id="UP000295328"/>
    </source>
</evidence>
<dbReference type="AlphaFoldDB" id="A0A4R6BI34"/>
<reference evidence="3 4" key="1">
    <citation type="submission" date="2019-01" db="EMBL/GenBank/DDBJ databases">
        <title>Draft genome sequences of the type strains of six Macrococcus species.</title>
        <authorList>
            <person name="Mazhar S."/>
            <person name="Altermann E."/>
            <person name="Hill C."/>
            <person name="Mcauliffe O."/>
        </authorList>
    </citation>
    <scope>NUCLEOTIDE SEQUENCE [LARGE SCALE GENOMIC DNA]</scope>
    <source>
        <strain evidence="3 4">CCM4809</strain>
    </source>
</reference>
<dbReference type="InterPro" id="IPR020084">
    <property type="entry name" value="NUDIX_hydrolase_CS"/>
</dbReference>
<dbReference type="OrthoDB" id="9806150at2"/>
<dbReference type="InterPro" id="IPR000086">
    <property type="entry name" value="NUDIX_hydrolase_dom"/>
</dbReference>
<accession>A0A4R6BI34</accession>
<dbReference type="PROSITE" id="PS00893">
    <property type="entry name" value="NUDIX_BOX"/>
    <property type="match status" value="1"/>
</dbReference>
<dbReference type="Proteomes" id="UP000295328">
    <property type="component" value="Unassembled WGS sequence"/>
</dbReference>
<dbReference type="GO" id="GO:0016787">
    <property type="term" value="F:hydrolase activity"/>
    <property type="evidence" value="ECO:0007669"/>
    <property type="project" value="UniProtKB-KW"/>
</dbReference>
<dbReference type="Pfam" id="PF00293">
    <property type="entry name" value="NUDIX"/>
    <property type="match status" value="1"/>
</dbReference>